<sequence length="355" mass="37391">MQFNQGRALVIGVANYEEVRRLPEAVLNDARDTADALKSPSYCGYPDANVTVLTDGQATLAGIRKALAELAAKSTTDNTVAIFFSGHGTRVGSGGAMTSALVPYDCRRSDLTGTTLSESELSAAIAAIKASRVLVIVDACHAAGAASLKSDLGEVGDDGLDVGFDEKSLQQLASGTGRVIFASSRATEVSRVLRGERNSVFTTAILAGLKGAAGSAGDGTIRVFDLFNYVSEAVRQAVPGKQHPIFKASELEENFAVALDLGGTKSLAPRYAVRERTLEQIMSDLFPAGPTDQQIWLRAGGDVANLTLGGTGRSQWFSALRLLSQGGGGRNITRESLIDEALEEFPSHRELAALR</sequence>
<dbReference type="Pfam" id="PF00656">
    <property type="entry name" value="Peptidase_C14"/>
    <property type="match status" value="1"/>
</dbReference>
<dbReference type="Proteomes" id="UP000590524">
    <property type="component" value="Unassembled WGS sequence"/>
</dbReference>
<dbReference type="Pfam" id="PF19955">
    <property type="entry name" value="EAD1"/>
    <property type="match status" value="1"/>
</dbReference>
<dbReference type="PANTHER" id="PTHR48104:SF30">
    <property type="entry name" value="METACASPASE-1"/>
    <property type="match status" value="1"/>
</dbReference>
<gene>
    <name evidence="3" type="ORF">GGQ90_000135</name>
</gene>
<dbReference type="GO" id="GO:0004197">
    <property type="term" value="F:cysteine-type endopeptidase activity"/>
    <property type="evidence" value="ECO:0007669"/>
    <property type="project" value="InterPro"/>
</dbReference>
<evidence type="ECO:0000259" key="2">
    <source>
        <dbReference type="Pfam" id="PF19955"/>
    </source>
</evidence>
<feature type="domain" description="Peptidase C14 caspase" evidence="1">
    <location>
        <begin position="6"/>
        <end position="255"/>
    </location>
</feature>
<accession>A0A7W6PUP0</accession>
<evidence type="ECO:0000259" key="1">
    <source>
        <dbReference type="Pfam" id="PF00656"/>
    </source>
</evidence>
<dbReference type="InterPro" id="IPR045430">
    <property type="entry name" value="EAD1"/>
</dbReference>
<dbReference type="InterPro" id="IPR050452">
    <property type="entry name" value="Metacaspase"/>
</dbReference>
<feature type="domain" description="Effector-associated" evidence="2">
    <location>
        <begin position="276"/>
        <end position="354"/>
    </location>
</feature>
<dbReference type="PANTHER" id="PTHR48104">
    <property type="entry name" value="METACASPASE-4"/>
    <property type="match status" value="1"/>
</dbReference>
<protein>
    <recommendedName>
        <fullName evidence="5">Caspase family protein</fullName>
    </recommendedName>
</protein>
<dbReference type="AlphaFoldDB" id="A0A7W6PUP0"/>
<dbReference type="Gene3D" id="3.40.50.1460">
    <property type="match status" value="1"/>
</dbReference>
<comment type="caution">
    <text evidence="3">The sequence shown here is derived from an EMBL/GenBank/DDBJ whole genome shotgun (WGS) entry which is preliminary data.</text>
</comment>
<dbReference type="RefSeq" id="WP_188080344.1">
    <property type="nucleotide sequence ID" value="NZ_JACIEU010000001.1"/>
</dbReference>
<dbReference type="InterPro" id="IPR011600">
    <property type="entry name" value="Pept_C14_caspase"/>
</dbReference>
<reference evidence="3 4" key="1">
    <citation type="submission" date="2020-08" db="EMBL/GenBank/DDBJ databases">
        <title>Genomic Encyclopedia of Type Strains, Phase IV (KMG-IV): sequencing the most valuable type-strain genomes for metagenomic binning, comparative biology and taxonomic classification.</title>
        <authorList>
            <person name="Goeker M."/>
        </authorList>
    </citation>
    <scope>NUCLEOTIDE SEQUENCE [LARGE SCALE GENOMIC DNA]</scope>
    <source>
        <strain evidence="3 4">DSM 19371</strain>
    </source>
</reference>
<dbReference type="SUPFAM" id="SSF52129">
    <property type="entry name" value="Caspase-like"/>
    <property type="match status" value="1"/>
</dbReference>
<evidence type="ECO:0000313" key="4">
    <source>
        <dbReference type="Proteomes" id="UP000590524"/>
    </source>
</evidence>
<name>A0A7W6PUP0_9SPHN</name>
<dbReference type="GO" id="GO:0005737">
    <property type="term" value="C:cytoplasm"/>
    <property type="evidence" value="ECO:0007669"/>
    <property type="project" value="TreeGrafter"/>
</dbReference>
<keyword evidence="4" id="KW-1185">Reference proteome</keyword>
<organism evidence="3 4">
    <name type="scientific">Sphingobium scionense</name>
    <dbReference type="NCBI Taxonomy" id="1404341"/>
    <lineage>
        <taxon>Bacteria</taxon>
        <taxon>Pseudomonadati</taxon>
        <taxon>Pseudomonadota</taxon>
        <taxon>Alphaproteobacteria</taxon>
        <taxon>Sphingomonadales</taxon>
        <taxon>Sphingomonadaceae</taxon>
        <taxon>Sphingobium</taxon>
    </lineage>
</organism>
<dbReference type="EMBL" id="JACIEU010000001">
    <property type="protein sequence ID" value="MBB4146382.1"/>
    <property type="molecule type" value="Genomic_DNA"/>
</dbReference>
<evidence type="ECO:0008006" key="5">
    <source>
        <dbReference type="Google" id="ProtNLM"/>
    </source>
</evidence>
<evidence type="ECO:0000313" key="3">
    <source>
        <dbReference type="EMBL" id="MBB4146382.1"/>
    </source>
</evidence>
<dbReference type="GO" id="GO:0006508">
    <property type="term" value="P:proteolysis"/>
    <property type="evidence" value="ECO:0007669"/>
    <property type="project" value="InterPro"/>
</dbReference>
<proteinExistence type="predicted"/>
<dbReference type="InterPro" id="IPR029030">
    <property type="entry name" value="Caspase-like_dom_sf"/>
</dbReference>